<evidence type="ECO:0000256" key="8">
    <source>
        <dbReference type="ARBA" id="ARBA00022692"/>
    </source>
</evidence>
<keyword evidence="6" id="KW-0813">Transport</keyword>
<feature type="compositionally biased region" description="Basic residues" evidence="13">
    <location>
        <begin position="115"/>
        <end position="131"/>
    </location>
</feature>
<comment type="subcellular location">
    <subcellularLocation>
        <location evidence="2">Cell membrane</location>
        <topology evidence="2">Single-pass membrane protein</topology>
    </subcellularLocation>
</comment>
<comment type="function">
    <text evidence="1">The SecYEG-SecDF-YajC-YidC holo-translocon (HTL) protein secretase/insertase is a supercomplex required for protein secretion, insertion of proteins into membranes, and assembly of membrane protein complexes. While the SecYEG complex is essential for assembly of a number of proteins and complexes, the SecDF-YajC-YidC subcomplex facilitates these functions.</text>
</comment>
<evidence type="ECO:0000256" key="9">
    <source>
        <dbReference type="ARBA" id="ARBA00022927"/>
    </source>
</evidence>
<evidence type="ECO:0000256" key="3">
    <source>
        <dbReference type="ARBA" id="ARBA00006742"/>
    </source>
</evidence>
<evidence type="ECO:0000256" key="14">
    <source>
        <dbReference type="SAM" id="Phobius"/>
    </source>
</evidence>
<evidence type="ECO:0000256" key="2">
    <source>
        <dbReference type="ARBA" id="ARBA00004162"/>
    </source>
</evidence>
<evidence type="ECO:0000313" key="15">
    <source>
        <dbReference type="EMBL" id="CDP79935.1"/>
    </source>
</evidence>
<keyword evidence="10 14" id="KW-1133">Transmembrane helix</keyword>
<keyword evidence="12 14" id="KW-0472">Membrane</keyword>
<sequence>MFITNAYAQAAGGISGGSSLITFVPFILIFAIMYFLIIRPQRTQMKKRQEMLNAVRRGDTVVTGGGIIGKVTKVYDEQGELEVEINDSVRIRVVRSTLADVRIKGEPLSEEKPKSTAKVKAPKKPVAKTVKKASTVVTKKEKVAPKESKPKL</sequence>
<accession>A0A024LRB7</accession>
<comment type="subunit">
    <text evidence="4">Part of the SecDF-YidC-YajC translocase complex. The SecDF-YidC-YajC translocase forms a supercomplex with SecYEG, called the holo-translocon (HTL).</text>
</comment>
<evidence type="ECO:0000256" key="7">
    <source>
        <dbReference type="ARBA" id="ARBA00022475"/>
    </source>
</evidence>
<evidence type="ECO:0000256" key="1">
    <source>
        <dbReference type="ARBA" id="ARBA00002061"/>
    </source>
</evidence>
<proteinExistence type="inferred from homology"/>
<evidence type="ECO:0000256" key="10">
    <source>
        <dbReference type="ARBA" id="ARBA00022989"/>
    </source>
</evidence>
<feature type="region of interest" description="Disordered" evidence="13">
    <location>
        <begin position="107"/>
        <end position="152"/>
    </location>
</feature>
<evidence type="ECO:0000256" key="4">
    <source>
        <dbReference type="ARBA" id="ARBA00011718"/>
    </source>
</evidence>
<gene>
    <name evidence="15" type="ORF">BN1046_00840</name>
</gene>
<evidence type="ECO:0000256" key="13">
    <source>
        <dbReference type="SAM" id="MobiDB-lite"/>
    </source>
</evidence>
<dbReference type="InterPro" id="IPR003849">
    <property type="entry name" value="Preprotein_translocase_YajC"/>
</dbReference>
<dbReference type="PANTHER" id="PTHR33909:SF1">
    <property type="entry name" value="SEC TRANSLOCON ACCESSORY COMPLEX SUBUNIT YAJC"/>
    <property type="match status" value="1"/>
</dbReference>
<organism evidence="15">
    <name type="scientific">Bartonella schoenbuchensis</name>
    <dbReference type="NCBI Taxonomy" id="165694"/>
    <lineage>
        <taxon>Bacteria</taxon>
        <taxon>Pseudomonadati</taxon>
        <taxon>Pseudomonadota</taxon>
        <taxon>Alphaproteobacteria</taxon>
        <taxon>Hyphomicrobiales</taxon>
        <taxon>Bartonellaceae</taxon>
        <taxon>Bartonella</taxon>
    </lineage>
</organism>
<evidence type="ECO:0000256" key="12">
    <source>
        <dbReference type="ARBA" id="ARBA00023136"/>
    </source>
</evidence>
<feature type="compositionally biased region" description="Basic and acidic residues" evidence="13">
    <location>
        <begin position="138"/>
        <end position="152"/>
    </location>
</feature>
<feature type="transmembrane region" description="Helical" evidence="14">
    <location>
        <begin position="20"/>
        <end position="38"/>
    </location>
</feature>
<reference evidence="15" key="1">
    <citation type="submission" date="2013-11" db="EMBL/GenBank/DDBJ databases">
        <authorList>
            <person name="GENOMES U."/>
        </authorList>
    </citation>
    <scope>NUCLEOTIDE SEQUENCE</scope>
    <source>
        <strain evidence="15">MVT06</strain>
    </source>
</reference>
<comment type="similarity">
    <text evidence="3">Belongs to the YajC family.</text>
</comment>
<evidence type="ECO:0000256" key="6">
    <source>
        <dbReference type="ARBA" id="ARBA00022448"/>
    </source>
</evidence>
<evidence type="ECO:0000256" key="5">
    <source>
        <dbReference type="ARBA" id="ARBA00014962"/>
    </source>
</evidence>
<keyword evidence="9" id="KW-0653">Protein transport</keyword>
<dbReference type="Pfam" id="PF02699">
    <property type="entry name" value="YajC"/>
    <property type="match status" value="1"/>
</dbReference>
<dbReference type="EMBL" id="HG977196">
    <property type="protein sequence ID" value="CDP79935.1"/>
    <property type="molecule type" value="Genomic_DNA"/>
</dbReference>
<dbReference type="PRINTS" id="PR01853">
    <property type="entry name" value="YAJCTRNLCASE"/>
</dbReference>
<dbReference type="NCBIfam" id="TIGR00739">
    <property type="entry name" value="yajC"/>
    <property type="match status" value="1"/>
</dbReference>
<dbReference type="PANTHER" id="PTHR33909">
    <property type="entry name" value="SEC TRANSLOCON ACCESSORY COMPLEX SUBUNIT YAJC"/>
    <property type="match status" value="1"/>
</dbReference>
<dbReference type="GO" id="GO:0015031">
    <property type="term" value="P:protein transport"/>
    <property type="evidence" value="ECO:0007669"/>
    <property type="project" value="UniProtKB-KW"/>
</dbReference>
<dbReference type="SMART" id="SM01323">
    <property type="entry name" value="YajC"/>
    <property type="match status" value="1"/>
</dbReference>
<dbReference type="AlphaFoldDB" id="A0A024LRB7"/>
<protein>
    <recommendedName>
        <fullName evidence="5">Sec translocon accessory complex subunit YajC</fullName>
    </recommendedName>
</protein>
<keyword evidence="8 14" id="KW-0812">Transmembrane</keyword>
<evidence type="ECO:0000256" key="11">
    <source>
        <dbReference type="ARBA" id="ARBA00023010"/>
    </source>
</evidence>
<keyword evidence="11" id="KW-0811">Translocation</keyword>
<name>A0A024LRB7_9HYPH</name>
<dbReference type="GO" id="GO:0005886">
    <property type="term" value="C:plasma membrane"/>
    <property type="evidence" value="ECO:0007669"/>
    <property type="project" value="UniProtKB-SubCell"/>
</dbReference>
<keyword evidence="7" id="KW-1003">Cell membrane</keyword>
<reference evidence="15" key="2">
    <citation type="submission" date="2014-05" db="EMBL/GenBank/DDBJ databases">
        <title>Genome sequencing of Bartonella spp. isolated from human blood.</title>
        <authorList>
            <person name="Raoult D."/>
        </authorList>
    </citation>
    <scope>NUCLEOTIDE SEQUENCE</scope>
    <source>
        <strain evidence="15">MVT06</strain>
    </source>
</reference>